<keyword evidence="3 8" id="KW-0347">Helicase</keyword>
<dbReference type="PANTHER" id="PTHR13710:SF84">
    <property type="entry name" value="ATP-DEPENDENT DNA HELICASE RECS-RELATED"/>
    <property type="match status" value="1"/>
</dbReference>
<evidence type="ECO:0000313" key="8">
    <source>
        <dbReference type="EMBL" id="SDI02381.1"/>
    </source>
</evidence>
<keyword evidence="1" id="KW-0547">Nucleotide-binding</keyword>
<evidence type="ECO:0000259" key="6">
    <source>
        <dbReference type="PROSITE" id="PS51192"/>
    </source>
</evidence>
<dbReference type="SMART" id="SM00487">
    <property type="entry name" value="DEXDc"/>
    <property type="match status" value="1"/>
</dbReference>
<keyword evidence="2" id="KW-0378">Hydrolase</keyword>
<feature type="domain" description="Helicase C-terminal" evidence="7">
    <location>
        <begin position="229"/>
        <end position="376"/>
    </location>
</feature>
<dbReference type="Pfam" id="PF00271">
    <property type="entry name" value="Helicase_C"/>
    <property type="match status" value="1"/>
</dbReference>
<protein>
    <submittedName>
        <fullName evidence="8">ATP-dependent DNA helicase RecQ</fullName>
    </submittedName>
</protein>
<dbReference type="InterPro" id="IPR011545">
    <property type="entry name" value="DEAD/DEAH_box_helicase_dom"/>
</dbReference>
<dbReference type="FunFam" id="3.40.50.300:FF:001389">
    <property type="entry name" value="ATP-dependent DNA helicase RecQ"/>
    <property type="match status" value="1"/>
</dbReference>
<dbReference type="Pfam" id="PF00270">
    <property type="entry name" value="DEAD"/>
    <property type="match status" value="1"/>
</dbReference>
<dbReference type="PANTHER" id="PTHR13710">
    <property type="entry name" value="DNA HELICASE RECQ FAMILY MEMBER"/>
    <property type="match status" value="1"/>
</dbReference>
<evidence type="ECO:0000256" key="1">
    <source>
        <dbReference type="ARBA" id="ARBA00022741"/>
    </source>
</evidence>
<evidence type="ECO:0000313" key="9">
    <source>
        <dbReference type="Proteomes" id="UP000182836"/>
    </source>
</evidence>
<dbReference type="GO" id="GO:0005737">
    <property type="term" value="C:cytoplasm"/>
    <property type="evidence" value="ECO:0007669"/>
    <property type="project" value="TreeGrafter"/>
</dbReference>
<dbReference type="InterPro" id="IPR004589">
    <property type="entry name" value="DNA_helicase_ATP-dep_RecQ"/>
</dbReference>
<name>A0A1G8H775_ANEMI</name>
<organism evidence="8 9">
    <name type="scientific">Aneurinibacillus migulanus</name>
    <name type="common">Bacillus migulanus</name>
    <dbReference type="NCBI Taxonomy" id="47500"/>
    <lineage>
        <taxon>Bacteria</taxon>
        <taxon>Bacillati</taxon>
        <taxon>Bacillota</taxon>
        <taxon>Bacilli</taxon>
        <taxon>Bacillales</taxon>
        <taxon>Paenibacillaceae</taxon>
        <taxon>Aneurinibacillus group</taxon>
        <taxon>Aneurinibacillus</taxon>
    </lineage>
</organism>
<dbReference type="GO" id="GO:0006281">
    <property type="term" value="P:DNA repair"/>
    <property type="evidence" value="ECO:0007669"/>
    <property type="project" value="TreeGrafter"/>
</dbReference>
<dbReference type="NCBIfam" id="TIGR00614">
    <property type="entry name" value="recQ_fam"/>
    <property type="match status" value="1"/>
</dbReference>
<evidence type="ECO:0000256" key="5">
    <source>
        <dbReference type="ARBA" id="ARBA00023125"/>
    </source>
</evidence>
<accession>A0A1G8H775</accession>
<dbReference type="CDD" id="cd17920">
    <property type="entry name" value="DEXHc_RecQ"/>
    <property type="match status" value="1"/>
</dbReference>
<feature type="domain" description="Helicase ATP-binding" evidence="6">
    <location>
        <begin position="33"/>
        <end position="202"/>
    </location>
</feature>
<evidence type="ECO:0000256" key="2">
    <source>
        <dbReference type="ARBA" id="ARBA00022801"/>
    </source>
</evidence>
<dbReference type="GO" id="GO:0005524">
    <property type="term" value="F:ATP binding"/>
    <property type="evidence" value="ECO:0007669"/>
    <property type="project" value="UniProtKB-KW"/>
</dbReference>
<dbReference type="GO" id="GO:0009378">
    <property type="term" value="F:four-way junction helicase activity"/>
    <property type="evidence" value="ECO:0007669"/>
    <property type="project" value="TreeGrafter"/>
</dbReference>
<dbReference type="GO" id="GO:0006310">
    <property type="term" value="P:DNA recombination"/>
    <property type="evidence" value="ECO:0007669"/>
    <property type="project" value="InterPro"/>
</dbReference>
<dbReference type="GeneID" id="42308190"/>
<evidence type="ECO:0000256" key="4">
    <source>
        <dbReference type="ARBA" id="ARBA00022840"/>
    </source>
</evidence>
<dbReference type="InterPro" id="IPR001650">
    <property type="entry name" value="Helicase_C-like"/>
</dbReference>
<dbReference type="GO" id="GO:0016787">
    <property type="term" value="F:hydrolase activity"/>
    <property type="evidence" value="ECO:0007669"/>
    <property type="project" value="UniProtKB-KW"/>
</dbReference>
<dbReference type="EMBL" id="FNED01000001">
    <property type="protein sequence ID" value="SDI02381.1"/>
    <property type="molecule type" value="Genomic_DNA"/>
</dbReference>
<dbReference type="InterPro" id="IPR027417">
    <property type="entry name" value="P-loop_NTPase"/>
</dbReference>
<dbReference type="GO" id="GO:0043138">
    <property type="term" value="F:3'-5' DNA helicase activity"/>
    <property type="evidence" value="ECO:0007669"/>
    <property type="project" value="TreeGrafter"/>
</dbReference>
<dbReference type="InterPro" id="IPR014001">
    <property type="entry name" value="Helicase_ATP-bd"/>
</dbReference>
<dbReference type="PROSITE" id="PS51192">
    <property type="entry name" value="HELICASE_ATP_BIND_1"/>
    <property type="match status" value="1"/>
</dbReference>
<dbReference type="GO" id="GO:0003677">
    <property type="term" value="F:DNA binding"/>
    <property type="evidence" value="ECO:0007669"/>
    <property type="project" value="UniProtKB-KW"/>
</dbReference>
<reference evidence="8 9" key="1">
    <citation type="submission" date="2016-10" db="EMBL/GenBank/DDBJ databases">
        <authorList>
            <person name="de Groot N.N."/>
        </authorList>
    </citation>
    <scope>NUCLEOTIDE SEQUENCE [LARGE SCALE GENOMIC DNA]</scope>
    <source>
        <strain evidence="8 9">DSM 2895</strain>
    </source>
</reference>
<gene>
    <name evidence="8" type="ORF">SAMN04487909_101277</name>
</gene>
<dbReference type="OrthoDB" id="9763310at2"/>
<evidence type="ECO:0000259" key="7">
    <source>
        <dbReference type="PROSITE" id="PS51194"/>
    </source>
</evidence>
<keyword evidence="5" id="KW-0238">DNA-binding</keyword>
<dbReference type="PROSITE" id="PS51194">
    <property type="entry name" value="HELICASE_CTER"/>
    <property type="match status" value="1"/>
</dbReference>
<proteinExistence type="predicted"/>
<dbReference type="SUPFAM" id="SSF52540">
    <property type="entry name" value="P-loop containing nucleoside triphosphate hydrolases"/>
    <property type="match status" value="1"/>
</dbReference>
<dbReference type="InterPro" id="IPR002464">
    <property type="entry name" value="DNA/RNA_helicase_DEAH_CS"/>
</dbReference>
<dbReference type="Proteomes" id="UP000182836">
    <property type="component" value="Unassembled WGS sequence"/>
</dbReference>
<dbReference type="GO" id="GO:0030894">
    <property type="term" value="C:replisome"/>
    <property type="evidence" value="ECO:0007669"/>
    <property type="project" value="TreeGrafter"/>
</dbReference>
<dbReference type="RefSeq" id="WP_052812333.1">
    <property type="nucleotide sequence ID" value="NZ_BJOA01000229.1"/>
</dbReference>
<dbReference type="AlphaFoldDB" id="A0A1G8H775"/>
<dbReference type="PROSITE" id="PS00690">
    <property type="entry name" value="DEAH_ATP_HELICASE"/>
    <property type="match status" value="1"/>
</dbReference>
<dbReference type="SMART" id="SM00490">
    <property type="entry name" value="HELICc"/>
    <property type="match status" value="1"/>
</dbReference>
<sequence length="522" mass="60444">MIQMSQVQEQSLYRALTRYFGHEEFRPGQLDIIRYPLVGENALGILATGGGKSICYQLPALMLEGMTIVISPLISLMADQVRHLRRQGIQHAEYINSAQSPGEQRWKLQQVMDKNVKILYLSPEKLQQEGFLEQLARVPISLFVVDEAHCISQWGHDFRTDYQRLHNCIRKLGNPPVLALTATATEAVQQDICLQLSIPIKHIVLQSVNRENICYDVAFAADEREKELILFEKLRTLKSPGLVYFRSRHGAERAFQLSQVRGIARCAFYHGGMAAEDRLLIQQQFLQGELDIVFATNAFGMGIDKPDIRFVLHYHTPPDIESYLQEVGRVSRDGAPGYACLLSTPDDGFLPGQLIAEEYPNKEQMNGFAAFLGTLRGQKVQVDGQEMLARWGLEEQHVSILLYHMEKMSWLRQPRRTKDGWELEVLEPFPEQYVSLARTVFRRRDERYRKLEEMRRWLIEPTCRRETLGKYFSQEHCTSLASCCDRCGIDMALYERQSLTEEEQQQEHWEWRRELDRLLPIP</sequence>
<dbReference type="GO" id="GO:0043590">
    <property type="term" value="C:bacterial nucleoid"/>
    <property type="evidence" value="ECO:0007669"/>
    <property type="project" value="TreeGrafter"/>
</dbReference>
<evidence type="ECO:0000256" key="3">
    <source>
        <dbReference type="ARBA" id="ARBA00022806"/>
    </source>
</evidence>
<keyword evidence="4" id="KW-0067">ATP-binding</keyword>
<dbReference type="Gene3D" id="3.40.50.300">
    <property type="entry name" value="P-loop containing nucleotide triphosphate hydrolases"/>
    <property type="match status" value="2"/>
</dbReference>